<feature type="domain" description="HTH tetR-type" evidence="3">
    <location>
        <begin position="3"/>
        <end position="63"/>
    </location>
</feature>
<evidence type="ECO:0000313" key="6">
    <source>
        <dbReference type="Proteomes" id="UP000218332"/>
    </source>
</evidence>
<evidence type="ECO:0000259" key="3">
    <source>
        <dbReference type="PROSITE" id="PS50977"/>
    </source>
</evidence>
<dbReference type="Proteomes" id="UP000218332">
    <property type="component" value="Unassembled WGS sequence"/>
</dbReference>
<dbReference type="Proteomes" id="UP000245887">
    <property type="component" value="Unassembled WGS sequence"/>
</dbReference>
<dbReference type="PANTHER" id="PTHR43479">
    <property type="entry name" value="ACREF/ENVCD OPERON REPRESSOR-RELATED"/>
    <property type="match status" value="1"/>
</dbReference>
<evidence type="ECO:0000256" key="1">
    <source>
        <dbReference type="ARBA" id="ARBA00023125"/>
    </source>
</evidence>
<proteinExistence type="predicted"/>
<dbReference type="Pfam" id="PF00440">
    <property type="entry name" value="TetR_N"/>
    <property type="match status" value="1"/>
</dbReference>
<dbReference type="RefSeq" id="WP_095612248.1">
    <property type="nucleotide sequence ID" value="NZ_NMPM01000119.1"/>
</dbReference>
<dbReference type="GO" id="GO:0003677">
    <property type="term" value="F:DNA binding"/>
    <property type="evidence" value="ECO:0007669"/>
    <property type="project" value="UniProtKB-UniRule"/>
</dbReference>
<gene>
    <name evidence="5" type="ORF">C8D92_10296</name>
    <name evidence="4" type="ORF">CF392_15005</name>
</gene>
<evidence type="ECO:0000313" key="7">
    <source>
        <dbReference type="Proteomes" id="UP000245887"/>
    </source>
</evidence>
<protein>
    <submittedName>
        <fullName evidence="4">TetR family transcriptional regulator</fullName>
    </submittedName>
</protein>
<dbReference type="PANTHER" id="PTHR43479:SF12">
    <property type="entry name" value="TRANSCRIPTIONAL REGULATORY PROTEIN"/>
    <property type="match status" value="1"/>
</dbReference>
<dbReference type="PROSITE" id="PS50977">
    <property type="entry name" value="HTH_TETR_2"/>
    <property type="match status" value="1"/>
</dbReference>
<dbReference type="EMBL" id="QEKQ01000002">
    <property type="protein sequence ID" value="PVY78061.1"/>
    <property type="molecule type" value="Genomic_DNA"/>
</dbReference>
<evidence type="ECO:0000313" key="4">
    <source>
        <dbReference type="EMBL" id="PAV24668.1"/>
    </source>
</evidence>
<comment type="caution">
    <text evidence="4">The sequence shown here is derived from an EMBL/GenBank/DDBJ whole genome shotgun (WGS) entry which is preliminary data.</text>
</comment>
<feature type="DNA-binding region" description="H-T-H motif" evidence="2">
    <location>
        <begin position="26"/>
        <end position="45"/>
    </location>
</feature>
<dbReference type="AlphaFoldDB" id="A0A2A2HZU1"/>
<evidence type="ECO:0000256" key="2">
    <source>
        <dbReference type="PROSITE-ProRule" id="PRU00335"/>
    </source>
</evidence>
<dbReference type="InterPro" id="IPR001647">
    <property type="entry name" value="HTH_TetR"/>
</dbReference>
<dbReference type="Pfam" id="PF13972">
    <property type="entry name" value="TetR"/>
    <property type="match status" value="1"/>
</dbReference>
<organism evidence="4 6">
    <name type="scientific">Tamilnaduibacter salinus</name>
    <dbReference type="NCBI Taxonomy" id="1484056"/>
    <lineage>
        <taxon>Bacteria</taxon>
        <taxon>Pseudomonadati</taxon>
        <taxon>Pseudomonadota</taxon>
        <taxon>Gammaproteobacteria</taxon>
        <taxon>Pseudomonadales</taxon>
        <taxon>Marinobacteraceae</taxon>
        <taxon>Tamilnaduibacter</taxon>
    </lineage>
</organism>
<keyword evidence="6" id="KW-1185">Reference proteome</keyword>
<accession>A0A2A2HZU1</accession>
<name>A0A2A2HZU1_9GAMM</name>
<dbReference type="PRINTS" id="PR00455">
    <property type="entry name" value="HTHTETR"/>
</dbReference>
<dbReference type="Gene3D" id="1.10.357.10">
    <property type="entry name" value="Tetracycline Repressor, domain 2"/>
    <property type="match status" value="1"/>
</dbReference>
<keyword evidence="1 2" id="KW-0238">DNA-binding</keyword>
<reference evidence="4 6" key="1">
    <citation type="submission" date="2017-07" db="EMBL/GenBank/DDBJ databases">
        <title>Tamlnaduibacter salinus (Mi-7) genome sequencing.</title>
        <authorList>
            <person name="Verma A."/>
            <person name="Krishnamurthi S."/>
        </authorList>
    </citation>
    <scope>NUCLEOTIDE SEQUENCE [LARGE SCALE GENOMIC DNA]</scope>
    <source>
        <strain evidence="4 6">Mi-7</strain>
    </source>
</reference>
<dbReference type="InterPro" id="IPR025722">
    <property type="entry name" value="TetR"/>
</dbReference>
<reference evidence="5 7" key="2">
    <citation type="submission" date="2018-04" db="EMBL/GenBank/DDBJ databases">
        <title>Genomic Encyclopedia of Type Strains, Phase IV (KMG-IV): sequencing the most valuable type-strain genomes for metagenomic binning, comparative biology and taxonomic classification.</title>
        <authorList>
            <person name="Goeker M."/>
        </authorList>
    </citation>
    <scope>NUCLEOTIDE SEQUENCE [LARGE SCALE GENOMIC DNA]</scope>
    <source>
        <strain evidence="5 7">DSM 28688</strain>
    </source>
</reference>
<dbReference type="InterPro" id="IPR050624">
    <property type="entry name" value="HTH-type_Tx_Regulator"/>
</dbReference>
<dbReference type="OrthoDB" id="8770705at2"/>
<evidence type="ECO:0000313" key="5">
    <source>
        <dbReference type="EMBL" id="PVY78061.1"/>
    </source>
</evidence>
<dbReference type="InterPro" id="IPR009057">
    <property type="entry name" value="Homeodomain-like_sf"/>
</dbReference>
<dbReference type="SUPFAM" id="SSF46689">
    <property type="entry name" value="Homeodomain-like"/>
    <property type="match status" value="1"/>
</dbReference>
<sequence>MKVKTRDRILETSLRLFNDIGEPNVTTLLISEEMSISPGNLYYHFKSKGDIVTELFGHYQGEMDDLLDVPEDAVISLEQVALFTHLTFEAIARYRFLYQDLVNVLSRHTALQKRFTGIMDQKIRAFRTIIDSLRAQGVMTTDDQTRDALCQQMGLTLCYWVSYEMLSHLNTRNRIDLGQGVFQVLTLLTPYLTEDGQLQVRLLADDYL</sequence>
<dbReference type="EMBL" id="NMPM01000119">
    <property type="protein sequence ID" value="PAV24668.1"/>
    <property type="molecule type" value="Genomic_DNA"/>
</dbReference>